<dbReference type="Proteomes" id="UP000237105">
    <property type="component" value="Unassembled WGS sequence"/>
</dbReference>
<comment type="caution">
    <text evidence="1">The sequence shown here is derived from an EMBL/GenBank/DDBJ whole genome shotgun (WGS) entry which is preliminary data.</text>
</comment>
<proteinExistence type="predicted"/>
<gene>
    <name evidence="1" type="ORF">PanWU01x14_130380</name>
</gene>
<accession>A0A2P5CR85</accession>
<reference evidence="2" key="1">
    <citation type="submission" date="2016-06" db="EMBL/GenBank/DDBJ databases">
        <title>Parallel loss of symbiosis genes in relatives of nitrogen-fixing non-legume Parasponia.</title>
        <authorList>
            <person name="Van Velzen R."/>
            <person name="Holmer R."/>
            <person name="Bu F."/>
            <person name="Rutten L."/>
            <person name="Van Zeijl A."/>
            <person name="Liu W."/>
            <person name="Santuari L."/>
            <person name="Cao Q."/>
            <person name="Sharma T."/>
            <person name="Shen D."/>
            <person name="Roswanjaya Y."/>
            <person name="Wardhani T."/>
            <person name="Kalhor M.S."/>
            <person name="Jansen J."/>
            <person name="Van den Hoogen J."/>
            <person name="Gungor B."/>
            <person name="Hartog M."/>
            <person name="Hontelez J."/>
            <person name="Verver J."/>
            <person name="Yang W.-C."/>
            <person name="Schijlen E."/>
            <person name="Repin R."/>
            <person name="Schilthuizen M."/>
            <person name="Schranz E."/>
            <person name="Heidstra R."/>
            <person name="Miyata K."/>
            <person name="Fedorova E."/>
            <person name="Kohlen W."/>
            <person name="Bisseling T."/>
            <person name="Smit S."/>
            <person name="Geurts R."/>
        </authorList>
    </citation>
    <scope>NUCLEOTIDE SEQUENCE [LARGE SCALE GENOMIC DNA]</scope>
    <source>
        <strain evidence="2">cv. WU1-14</strain>
    </source>
</reference>
<name>A0A2P5CR85_PARAD</name>
<organism evidence="1 2">
    <name type="scientific">Parasponia andersonii</name>
    <name type="common">Sponia andersonii</name>
    <dbReference type="NCBI Taxonomy" id="3476"/>
    <lineage>
        <taxon>Eukaryota</taxon>
        <taxon>Viridiplantae</taxon>
        <taxon>Streptophyta</taxon>
        <taxon>Embryophyta</taxon>
        <taxon>Tracheophyta</taxon>
        <taxon>Spermatophyta</taxon>
        <taxon>Magnoliopsida</taxon>
        <taxon>eudicotyledons</taxon>
        <taxon>Gunneridae</taxon>
        <taxon>Pentapetalae</taxon>
        <taxon>rosids</taxon>
        <taxon>fabids</taxon>
        <taxon>Rosales</taxon>
        <taxon>Cannabaceae</taxon>
        <taxon>Parasponia</taxon>
    </lineage>
</organism>
<dbReference type="AlphaFoldDB" id="A0A2P5CR85"/>
<sequence length="84" mass="9657">MVICQIRSWEKQGGMIVLVVFSSQYSSAEAEVLPPFDDVACFHFFYLLCVFCKPVERIYNRKEIIFGASEIKAQDLDIMDISQV</sequence>
<evidence type="ECO:0000313" key="1">
    <source>
        <dbReference type="EMBL" id="PON63564.1"/>
    </source>
</evidence>
<evidence type="ECO:0000313" key="2">
    <source>
        <dbReference type="Proteomes" id="UP000237105"/>
    </source>
</evidence>
<keyword evidence="2" id="KW-1185">Reference proteome</keyword>
<dbReference type="OrthoDB" id="10275717at2759"/>
<dbReference type="EMBL" id="JXTB01000103">
    <property type="protein sequence ID" value="PON63564.1"/>
    <property type="molecule type" value="Genomic_DNA"/>
</dbReference>
<protein>
    <submittedName>
        <fullName evidence="1">Uncharacterized protein</fullName>
    </submittedName>
</protein>